<protein>
    <submittedName>
        <fullName evidence="2">Uncharacterized protein</fullName>
    </submittedName>
</protein>
<feature type="compositionally biased region" description="Basic and acidic residues" evidence="1">
    <location>
        <begin position="680"/>
        <end position="690"/>
    </location>
</feature>
<evidence type="ECO:0000313" key="2">
    <source>
        <dbReference type="EMBL" id="CAK9093667.1"/>
    </source>
</evidence>
<keyword evidence="3" id="KW-1185">Reference proteome</keyword>
<feature type="compositionally biased region" description="Basic and acidic residues" evidence="1">
    <location>
        <begin position="557"/>
        <end position="570"/>
    </location>
</feature>
<feature type="compositionally biased region" description="Basic residues" evidence="1">
    <location>
        <begin position="1"/>
        <end position="11"/>
    </location>
</feature>
<evidence type="ECO:0000256" key="1">
    <source>
        <dbReference type="SAM" id="MobiDB-lite"/>
    </source>
</evidence>
<evidence type="ECO:0000313" key="3">
    <source>
        <dbReference type="Proteomes" id="UP001642464"/>
    </source>
</evidence>
<feature type="region of interest" description="Disordered" evidence="1">
    <location>
        <begin position="527"/>
        <end position="603"/>
    </location>
</feature>
<proteinExistence type="predicted"/>
<gene>
    <name evidence="2" type="ORF">SCF082_LOCUS44063</name>
</gene>
<accession>A0ABP0R3G0</accession>
<organism evidence="2 3">
    <name type="scientific">Durusdinium trenchii</name>
    <dbReference type="NCBI Taxonomy" id="1381693"/>
    <lineage>
        <taxon>Eukaryota</taxon>
        <taxon>Sar</taxon>
        <taxon>Alveolata</taxon>
        <taxon>Dinophyceae</taxon>
        <taxon>Suessiales</taxon>
        <taxon>Symbiodiniaceae</taxon>
        <taxon>Durusdinium</taxon>
    </lineage>
</organism>
<feature type="non-terminal residue" evidence="2">
    <location>
        <position position="1"/>
    </location>
</feature>
<sequence>VSISRPKRGRHGVFAGLGEDEPSLEEFKPSLFSEASTWSQASWTSALSSQPRNMGPFDPEETADMELAPRGWARQIRPVDHRTTDVKRLRPDEAELAEAKRALRGVRPGDWNSEAFAHYKKKLTKEGRWLALPGLVDMVRRTSDEALKAGGYCLPKNKTAQVRLPQKPSVQWVSMESCTEPDPCQGVVPPPLVVSHKTPLEAAGVLGKHFEGHPLIVTFEATEFDTGAESEMKKGQILEGEARGLAQHEMFNCTNLVFSSRAATLLCAKARQSPQERLNAWHDPGVIVADNVVLFRGPAEDGYPFLSQEEQLNLRVLVAGRALKRPWLHKGEQFLNQDDFLAFSHRLNLMTYKALELQEPDGPAPILVLAACGLADAEHRQPRGGIGQALKTWRTMWSGFFEAVVVACGDSETAAIIDRAVNTDVYMKVLQNQPVAPSASQWHWKPAVMQLSYNPVFSCIARKMENIREAPVSSSSTLRADQPRKSGRRASGAGIMFLQEAMSEQQRPAGAILQHAPSRLSLVDLDSRTENGEPSASQSRAFGRSATSATGALGAELSRDHSMVTRDESVVTRQGSMLMTSAMTTGGRPSQRRASMAVGKDGQVEDSRALMDRLAKLRMEGTDHEQQLKDEEDRRNQQKMAEILAKAWGVGGKRISGMVSKVEKDDKGKSKKLGGLFGSKEAEREEQEQKKAKLETMTLDKKRQIDSNAAILGCPQDLKNYIFKQIEREIKMNNQAKAKLTEFISSPIISSFVGHRLMKGAVPPASDRKPTAPLKLPQR</sequence>
<feature type="compositionally biased region" description="Polar residues" evidence="1">
    <location>
        <begin position="532"/>
        <end position="550"/>
    </location>
</feature>
<feature type="region of interest" description="Disordered" evidence="1">
    <location>
        <begin position="1"/>
        <end position="20"/>
    </location>
</feature>
<feature type="region of interest" description="Disordered" evidence="1">
    <location>
        <begin position="470"/>
        <end position="489"/>
    </location>
</feature>
<dbReference type="Proteomes" id="UP001642464">
    <property type="component" value="Unassembled WGS sequence"/>
</dbReference>
<reference evidence="2 3" key="1">
    <citation type="submission" date="2024-02" db="EMBL/GenBank/DDBJ databases">
        <authorList>
            <person name="Chen Y."/>
            <person name="Shah S."/>
            <person name="Dougan E. K."/>
            <person name="Thang M."/>
            <person name="Chan C."/>
        </authorList>
    </citation>
    <scope>NUCLEOTIDE SEQUENCE [LARGE SCALE GENOMIC DNA]</scope>
</reference>
<dbReference type="EMBL" id="CAXAMM010040496">
    <property type="protein sequence ID" value="CAK9093667.1"/>
    <property type="molecule type" value="Genomic_DNA"/>
</dbReference>
<name>A0ABP0R3G0_9DINO</name>
<comment type="caution">
    <text evidence="2">The sequence shown here is derived from an EMBL/GenBank/DDBJ whole genome shotgun (WGS) entry which is preliminary data.</text>
</comment>
<feature type="compositionally biased region" description="Polar residues" evidence="1">
    <location>
        <begin position="571"/>
        <end position="588"/>
    </location>
</feature>
<feature type="region of interest" description="Disordered" evidence="1">
    <location>
        <begin position="661"/>
        <end position="690"/>
    </location>
</feature>